<evidence type="ECO:0000313" key="2">
    <source>
        <dbReference type="EMBL" id="TGL63540.1"/>
    </source>
</evidence>
<sequence>MRGTFREKIKPWHKIVALFFAIFFLFIGVLSYIFKNPYLETSSFLLRREVLEQVPLGSSKRRVMEYIKRKKLDLVGFHSGKFPDNPNYVADIMVFTQKGTVQSNAFHWIPTENNYTEVNLGLYMNPKEFRFWKKPLPLRVSLYFLFRDQELVQIRVIKKSRPF</sequence>
<dbReference type="RefSeq" id="WP_135648621.1">
    <property type="nucleotide sequence ID" value="NZ_RQGF01000012.1"/>
</dbReference>
<proteinExistence type="predicted"/>
<keyword evidence="3" id="KW-1185">Reference proteome</keyword>
<dbReference type="AlphaFoldDB" id="A0A4V3JS71"/>
<dbReference type="Proteomes" id="UP000297762">
    <property type="component" value="Unassembled WGS sequence"/>
</dbReference>
<organism evidence="2 3">
    <name type="scientific">Leptospira sarikeiensis</name>
    <dbReference type="NCBI Taxonomy" id="2484943"/>
    <lineage>
        <taxon>Bacteria</taxon>
        <taxon>Pseudomonadati</taxon>
        <taxon>Spirochaetota</taxon>
        <taxon>Spirochaetia</taxon>
        <taxon>Leptospirales</taxon>
        <taxon>Leptospiraceae</taxon>
        <taxon>Leptospira</taxon>
    </lineage>
</organism>
<accession>A0A4V3JS71</accession>
<keyword evidence="1" id="KW-0472">Membrane</keyword>
<protein>
    <submittedName>
        <fullName evidence="2">Uncharacterized protein</fullName>
    </submittedName>
</protein>
<dbReference type="OrthoDB" id="326559at2"/>
<keyword evidence="1" id="KW-1133">Transmembrane helix</keyword>
<comment type="caution">
    <text evidence="2">The sequence shown here is derived from an EMBL/GenBank/DDBJ whole genome shotgun (WGS) entry which is preliminary data.</text>
</comment>
<name>A0A4V3JS71_9LEPT</name>
<dbReference type="EMBL" id="RQGF01000012">
    <property type="protein sequence ID" value="TGL63540.1"/>
    <property type="molecule type" value="Genomic_DNA"/>
</dbReference>
<gene>
    <name evidence="2" type="ORF">EHQ64_06200</name>
</gene>
<evidence type="ECO:0000313" key="3">
    <source>
        <dbReference type="Proteomes" id="UP000297762"/>
    </source>
</evidence>
<feature type="transmembrane region" description="Helical" evidence="1">
    <location>
        <begin position="12"/>
        <end position="34"/>
    </location>
</feature>
<evidence type="ECO:0000256" key="1">
    <source>
        <dbReference type="SAM" id="Phobius"/>
    </source>
</evidence>
<reference evidence="2" key="1">
    <citation type="journal article" date="2019" name="PLoS Negl. Trop. Dis.">
        <title>Revisiting the worldwide diversity of Leptospira species in the environment.</title>
        <authorList>
            <person name="Vincent A.T."/>
            <person name="Schiettekatte O."/>
            <person name="Bourhy P."/>
            <person name="Veyrier F.J."/>
            <person name="Picardeau M."/>
        </authorList>
    </citation>
    <scope>NUCLEOTIDE SEQUENCE [LARGE SCALE GENOMIC DNA]</scope>
    <source>
        <strain evidence="2">201702455</strain>
    </source>
</reference>
<keyword evidence="1" id="KW-0812">Transmembrane</keyword>